<accession>W6S0W6</accession>
<organism evidence="1 2">
    <name type="scientific">Rhizobium favelukesii</name>
    <dbReference type="NCBI Taxonomy" id="348824"/>
    <lineage>
        <taxon>Bacteria</taxon>
        <taxon>Pseudomonadati</taxon>
        <taxon>Pseudomonadota</taxon>
        <taxon>Alphaproteobacteria</taxon>
        <taxon>Hyphomicrobiales</taxon>
        <taxon>Rhizobiaceae</taxon>
        <taxon>Rhizobium/Agrobacterium group</taxon>
        <taxon>Rhizobium</taxon>
    </lineage>
</organism>
<evidence type="ECO:0000313" key="2">
    <source>
        <dbReference type="Proteomes" id="UP000019443"/>
    </source>
</evidence>
<keyword evidence="1" id="KW-0614">Plasmid</keyword>
<name>W6S0W6_9HYPH</name>
<reference evidence="1" key="1">
    <citation type="submission" date="2013-11" db="EMBL/GenBank/DDBJ databases">
        <title>Draft genome sequence of the broad-host-range Rhizobium sp. LPU83 strain, a member of the low-genetic diversity Oregon-like Rhizobium sp. group.</title>
        <authorList>
            <person name="Wibberg D."/>
            <person name="Puehler A."/>
            <person name="Schlueter A."/>
        </authorList>
    </citation>
    <scope>NUCLEOTIDE SEQUENCE [LARGE SCALE GENOMIC DNA]</scope>
    <source>
        <strain evidence="1">LPU83</strain>
        <plasmid evidence="1">pLPU83b</plasmid>
    </source>
</reference>
<sequence>MPRQFTTYQSDLFSGLHNGRSPAISQWQALPQEARQTLTALIVRLPVDHANGESASQQKEAGDDA</sequence>
<keyword evidence="2" id="KW-1185">Reference proteome</keyword>
<dbReference type="RefSeq" id="WP_024318474.1">
    <property type="nucleotide sequence ID" value="NZ_ATTO01000092.1"/>
</dbReference>
<evidence type="ECO:0000313" key="1">
    <source>
        <dbReference type="EMBL" id="CDM60121.1"/>
    </source>
</evidence>
<proteinExistence type="predicted"/>
<geneLocation type="plasmid" evidence="1">
    <name>pLPU83b</name>
</geneLocation>
<protein>
    <submittedName>
        <fullName evidence="1">Uncharacterized protein</fullName>
    </submittedName>
</protein>
<comment type="caution">
    <text evidence="1">The sequence shown here is derived from an EMBL/GenBank/DDBJ whole genome shotgun (WGS) entry which is preliminary data.</text>
</comment>
<dbReference type="AlphaFoldDB" id="W6S0W6"/>
<gene>
    <name evidence="1" type="ORF">LPU83_pLPU83b_0125</name>
</gene>
<dbReference type="Proteomes" id="UP000019443">
    <property type="component" value="Unassembled WGS sequence"/>
</dbReference>
<dbReference type="EMBL" id="CBYB010000010">
    <property type="protein sequence ID" value="CDM60121.1"/>
    <property type="molecule type" value="Genomic_DNA"/>
</dbReference>